<dbReference type="Pfam" id="PF07714">
    <property type="entry name" value="PK_Tyr_Ser-Thr"/>
    <property type="match status" value="1"/>
</dbReference>
<feature type="binding site" evidence="18">
    <location>
        <position position="239"/>
    </location>
    <ligand>
        <name>ATP</name>
        <dbReference type="ChEBI" id="CHEBI:30616"/>
    </ligand>
</feature>
<dbReference type="SMART" id="SM00220">
    <property type="entry name" value="S_TKc"/>
    <property type="match status" value="1"/>
</dbReference>
<evidence type="ECO:0000256" key="3">
    <source>
        <dbReference type="ARBA" id="ARBA00022527"/>
    </source>
</evidence>
<keyword evidence="7 19" id="KW-0812">Transmembrane</keyword>
<evidence type="ECO:0000256" key="16">
    <source>
        <dbReference type="ARBA" id="ARBA00047899"/>
    </source>
</evidence>
<dbReference type="SUPFAM" id="SSF52058">
    <property type="entry name" value="L domain-like"/>
    <property type="match status" value="1"/>
</dbReference>
<dbReference type="Proteomes" id="UP000029120">
    <property type="component" value="Chromosome 6"/>
</dbReference>
<dbReference type="FunFam" id="3.80.10.10:FF:000129">
    <property type="entry name" value="Leucine-rich repeat receptor-like kinase"/>
    <property type="match status" value="1"/>
</dbReference>
<dbReference type="InterPro" id="IPR032675">
    <property type="entry name" value="LRR_dom_sf"/>
</dbReference>
<evidence type="ECO:0000256" key="6">
    <source>
        <dbReference type="ARBA" id="ARBA00022679"/>
    </source>
</evidence>
<dbReference type="InterPro" id="IPR024788">
    <property type="entry name" value="Malectin-like_Carb-bd_dom"/>
</dbReference>
<dbReference type="GO" id="GO:0016020">
    <property type="term" value="C:membrane"/>
    <property type="evidence" value="ECO:0007669"/>
    <property type="project" value="UniProtKB-SubCell"/>
</dbReference>
<accession>A0A087GTW7</accession>
<feature type="domain" description="Protein kinase" evidence="20">
    <location>
        <begin position="211"/>
        <end position="482"/>
    </location>
</feature>
<keyword evidence="5" id="KW-0433">Leucine-rich repeat</keyword>
<evidence type="ECO:0000256" key="15">
    <source>
        <dbReference type="ARBA" id="ARBA00023170"/>
    </source>
</evidence>
<dbReference type="InterPro" id="IPR001245">
    <property type="entry name" value="Ser-Thr/Tyr_kinase_cat_dom"/>
</dbReference>
<evidence type="ECO:0000256" key="2">
    <source>
        <dbReference type="ARBA" id="ARBA00012513"/>
    </source>
</evidence>
<dbReference type="OMA" id="YPYWNDN"/>
<dbReference type="Pfam" id="PF13855">
    <property type="entry name" value="LRR_8"/>
    <property type="match status" value="1"/>
</dbReference>
<keyword evidence="10 18" id="KW-0547">Nucleotide-binding</keyword>
<keyword evidence="9" id="KW-0677">Repeat</keyword>
<evidence type="ECO:0000256" key="12">
    <source>
        <dbReference type="ARBA" id="ARBA00022840"/>
    </source>
</evidence>
<evidence type="ECO:0000256" key="7">
    <source>
        <dbReference type="ARBA" id="ARBA00022692"/>
    </source>
</evidence>
<dbReference type="Gene3D" id="1.10.510.10">
    <property type="entry name" value="Transferase(Phosphotransferase) domain 1"/>
    <property type="match status" value="1"/>
</dbReference>
<dbReference type="PROSITE" id="PS00108">
    <property type="entry name" value="PROTEIN_KINASE_ST"/>
    <property type="match status" value="1"/>
</dbReference>
<evidence type="ECO:0000259" key="20">
    <source>
        <dbReference type="PROSITE" id="PS50011"/>
    </source>
</evidence>
<gene>
    <name evidence="21" type="ordered locus">AALP_Aa6g359600</name>
</gene>
<protein>
    <recommendedName>
        <fullName evidence="2">non-specific serine/threonine protein kinase</fullName>
        <ecNumber evidence="2">2.7.11.1</ecNumber>
    </recommendedName>
</protein>
<evidence type="ECO:0000313" key="22">
    <source>
        <dbReference type="Proteomes" id="UP000029120"/>
    </source>
</evidence>
<dbReference type="FunFam" id="3.30.200.20:FF:000394">
    <property type="entry name" value="Leucine-rich repeat receptor-like protein kinase"/>
    <property type="match status" value="1"/>
</dbReference>
<dbReference type="InterPro" id="IPR011009">
    <property type="entry name" value="Kinase-like_dom_sf"/>
</dbReference>
<evidence type="ECO:0000256" key="5">
    <source>
        <dbReference type="ARBA" id="ARBA00022614"/>
    </source>
</evidence>
<dbReference type="SUPFAM" id="SSF56112">
    <property type="entry name" value="Protein kinase-like (PK-like)"/>
    <property type="match status" value="1"/>
</dbReference>
<name>A0A087GTW7_ARAAL</name>
<evidence type="ECO:0000313" key="21">
    <source>
        <dbReference type="EMBL" id="KFK33319.1"/>
    </source>
</evidence>
<dbReference type="FunFam" id="1.10.510.10:FF:000146">
    <property type="entry name" value="LRR receptor-like serine/threonine-protein kinase IOS1"/>
    <property type="match status" value="1"/>
</dbReference>
<dbReference type="PANTHER" id="PTHR45631">
    <property type="entry name" value="OS07G0107800 PROTEIN-RELATED"/>
    <property type="match status" value="1"/>
</dbReference>
<keyword evidence="4" id="KW-0597">Phosphoprotein</keyword>
<evidence type="ECO:0000256" key="11">
    <source>
        <dbReference type="ARBA" id="ARBA00022777"/>
    </source>
</evidence>
<evidence type="ECO:0000256" key="4">
    <source>
        <dbReference type="ARBA" id="ARBA00022553"/>
    </source>
</evidence>
<dbReference type="AlphaFoldDB" id="A0A087GTW7"/>
<dbReference type="Gene3D" id="3.80.10.10">
    <property type="entry name" value="Ribonuclease Inhibitor"/>
    <property type="match status" value="1"/>
</dbReference>
<comment type="catalytic activity">
    <reaction evidence="16">
        <text>L-threonyl-[protein] + ATP = O-phospho-L-threonyl-[protein] + ADP + H(+)</text>
        <dbReference type="Rhea" id="RHEA:46608"/>
        <dbReference type="Rhea" id="RHEA-COMP:11060"/>
        <dbReference type="Rhea" id="RHEA-COMP:11605"/>
        <dbReference type="ChEBI" id="CHEBI:15378"/>
        <dbReference type="ChEBI" id="CHEBI:30013"/>
        <dbReference type="ChEBI" id="CHEBI:30616"/>
        <dbReference type="ChEBI" id="CHEBI:61977"/>
        <dbReference type="ChEBI" id="CHEBI:456216"/>
        <dbReference type="EC" id="2.7.11.1"/>
    </reaction>
</comment>
<comment type="subcellular location">
    <subcellularLocation>
        <location evidence="1">Membrane</location>
        <topology evidence="1">Single-pass membrane protein</topology>
    </subcellularLocation>
</comment>
<dbReference type="InterPro" id="IPR008271">
    <property type="entry name" value="Ser/Thr_kinase_AS"/>
</dbReference>
<dbReference type="InterPro" id="IPR000719">
    <property type="entry name" value="Prot_kinase_dom"/>
</dbReference>
<organism evidence="21 22">
    <name type="scientific">Arabis alpina</name>
    <name type="common">Alpine rock-cress</name>
    <dbReference type="NCBI Taxonomy" id="50452"/>
    <lineage>
        <taxon>Eukaryota</taxon>
        <taxon>Viridiplantae</taxon>
        <taxon>Streptophyta</taxon>
        <taxon>Embryophyta</taxon>
        <taxon>Tracheophyta</taxon>
        <taxon>Spermatophyta</taxon>
        <taxon>Magnoliopsida</taxon>
        <taxon>eudicotyledons</taxon>
        <taxon>Gunneridae</taxon>
        <taxon>Pentapetalae</taxon>
        <taxon>rosids</taxon>
        <taxon>malvids</taxon>
        <taxon>Brassicales</taxon>
        <taxon>Brassicaceae</taxon>
        <taxon>Arabideae</taxon>
        <taxon>Arabis</taxon>
    </lineage>
</organism>
<dbReference type="Pfam" id="PF12819">
    <property type="entry name" value="Malectin_like"/>
    <property type="match status" value="1"/>
</dbReference>
<evidence type="ECO:0000256" key="19">
    <source>
        <dbReference type="SAM" id="Phobius"/>
    </source>
</evidence>
<dbReference type="PANTHER" id="PTHR45631:SF69">
    <property type="entry name" value="LEUCINE-RICH REPEAT PROTEIN KINASE FAMILY PROTEIN"/>
    <property type="match status" value="1"/>
</dbReference>
<keyword evidence="11" id="KW-0418">Kinase</keyword>
<dbReference type="PROSITE" id="PS51450">
    <property type="entry name" value="LRR"/>
    <property type="match status" value="1"/>
</dbReference>
<comment type="catalytic activity">
    <reaction evidence="17">
        <text>L-seryl-[protein] + ATP = O-phospho-L-seryl-[protein] + ADP + H(+)</text>
        <dbReference type="Rhea" id="RHEA:17989"/>
        <dbReference type="Rhea" id="RHEA-COMP:9863"/>
        <dbReference type="Rhea" id="RHEA-COMP:11604"/>
        <dbReference type="ChEBI" id="CHEBI:15378"/>
        <dbReference type="ChEBI" id="CHEBI:29999"/>
        <dbReference type="ChEBI" id="CHEBI:30616"/>
        <dbReference type="ChEBI" id="CHEBI:83421"/>
        <dbReference type="ChEBI" id="CHEBI:456216"/>
        <dbReference type="EC" id="2.7.11.1"/>
    </reaction>
</comment>
<evidence type="ECO:0000256" key="1">
    <source>
        <dbReference type="ARBA" id="ARBA00004167"/>
    </source>
</evidence>
<evidence type="ECO:0000256" key="10">
    <source>
        <dbReference type="ARBA" id="ARBA00022741"/>
    </source>
</evidence>
<reference evidence="22" key="1">
    <citation type="journal article" date="2015" name="Nat. Plants">
        <title>Genome expansion of Arabis alpina linked with retrotransposition and reduced symmetric DNA methylation.</title>
        <authorList>
            <person name="Willing E.M."/>
            <person name="Rawat V."/>
            <person name="Mandakova T."/>
            <person name="Maumus F."/>
            <person name="James G.V."/>
            <person name="Nordstroem K.J."/>
            <person name="Becker C."/>
            <person name="Warthmann N."/>
            <person name="Chica C."/>
            <person name="Szarzynska B."/>
            <person name="Zytnicki M."/>
            <person name="Albani M.C."/>
            <person name="Kiefer C."/>
            <person name="Bergonzi S."/>
            <person name="Castaings L."/>
            <person name="Mateos J.L."/>
            <person name="Berns M.C."/>
            <person name="Bujdoso N."/>
            <person name="Piofczyk T."/>
            <person name="de Lorenzo L."/>
            <person name="Barrero-Sicilia C."/>
            <person name="Mateos I."/>
            <person name="Piednoel M."/>
            <person name="Hagmann J."/>
            <person name="Chen-Min-Tao R."/>
            <person name="Iglesias-Fernandez R."/>
            <person name="Schuster S.C."/>
            <person name="Alonso-Blanco C."/>
            <person name="Roudier F."/>
            <person name="Carbonero P."/>
            <person name="Paz-Ares J."/>
            <person name="Davis S.J."/>
            <person name="Pecinka A."/>
            <person name="Quesneville H."/>
            <person name="Colot V."/>
            <person name="Lysak M.A."/>
            <person name="Weigel D."/>
            <person name="Coupland G."/>
            <person name="Schneeberger K."/>
        </authorList>
    </citation>
    <scope>NUCLEOTIDE SEQUENCE [LARGE SCALE GENOMIC DNA]</scope>
    <source>
        <strain evidence="22">cv. Pajares</strain>
    </source>
</reference>
<dbReference type="GO" id="GO:0004674">
    <property type="term" value="F:protein serine/threonine kinase activity"/>
    <property type="evidence" value="ECO:0007669"/>
    <property type="project" value="UniProtKB-KW"/>
</dbReference>
<dbReference type="EMBL" id="CM002874">
    <property type="protein sequence ID" value="KFK33319.1"/>
    <property type="molecule type" value="Genomic_DNA"/>
</dbReference>
<dbReference type="InterPro" id="IPR001611">
    <property type="entry name" value="Leu-rich_rpt"/>
</dbReference>
<keyword evidence="3" id="KW-0723">Serine/threonine-protein kinase</keyword>
<dbReference type="OrthoDB" id="2013020at2759"/>
<sequence length="586" mass="65271">MGKDVVMTAAVPANASAPLTFTKDLEFPKDELYFYFHFSEVQALQANQTRENLSSSELTGTIATGIQNLTHLQKLDLSNNNLTGLVPEFLANMKSLMLIDLRNNKLNGSIPKTLRDREKKGLQLFVDDDKCLSSSCAPQKKFPVMIVALAASAVVVIAMVLILIYVFRKKKGSSHVEVMPPVDITTTSISGRLIETKRRRFTYPEIVEMTKNFQNALGEGGFGVVYHGYLNVSDQVAVKVLSHSSSQGYKHFKAEVELLLRVHHINLVGLVGYCDERDHLALIYEYMANGDLKDHLSGKQGDSFLKWTTRLRIAVDAALGLEYLHYGCRPSMVHRDVKSTNILLDGQFMAKIADFGLSRSFKVGDESQVSTAVAGTPGYLVPEYYRTSRLAEMSDVYSFGIVLLEIITNQHVFDQTREKLHIAEWVASALNGGDLTRIVDPNLHGQYNSRSLWRALELAMSCANPSSERRPNMSQCKSEASVKSRKFGMVAWIRPSRTASALDIIGEFDCCIRMDSNRWRTGSDCRIESQPRARIGTRRGVLRLGVEPLPSILESLGETFFSREGTAIVGLSQVPGERRGYDPDAQ</sequence>
<evidence type="ECO:0000256" key="18">
    <source>
        <dbReference type="PROSITE-ProRule" id="PRU10141"/>
    </source>
</evidence>
<dbReference type="Gene3D" id="3.30.200.20">
    <property type="entry name" value="Phosphorylase Kinase, domain 1"/>
    <property type="match status" value="1"/>
</dbReference>
<keyword evidence="22" id="KW-1185">Reference proteome</keyword>
<keyword evidence="12 18" id="KW-0067">ATP-binding</keyword>
<keyword evidence="15" id="KW-0675">Receptor</keyword>
<evidence type="ECO:0000256" key="8">
    <source>
        <dbReference type="ARBA" id="ARBA00022729"/>
    </source>
</evidence>
<evidence type="ECO:0000256" key="9">
    <source>
        <dbReference type="ARBA" id="ARBA00022737"/>
    </source>
</evidence>
<dbReference type="InterPro" id="IPR017441">
    <property type="entry name" value="Protein_kinase_ATP_BS"/>
</dbReference>
<dbReference type="EC" id="2.7.11.1" evidence="2"/>
<keyword evidence="8" id="KW-0732">Signal</keyword>
<keyword evidence="14 19" id="KW-0472">Membrane</keyword>
<keyword evidence="6" id="KW-0808">Transferase</keyword>
<dbReference type="eggNOG" id="ENOG502QQCZ">
    <property type="taxonomic scope" value="Eukaryota"/>
</dbReference>
<dbReference type="Gramene" id="KFK33319">
    <property type="protein sequence ID" value="KFK33319"/>
    <property type="gene ID" value="AALP_AA6G359600"/>
</dbReference>
<dbReference type="PROSITE" id="PS50011">
    <property type="entry name" value="PROTEIN_KINASE_DOM"/>
    <property type="match status" value="1"/>
</dbReference>
<proteinExistence type="predicted"/>
<dbReference type="CDD" id="cd14066">
    <property type="entry name" value="STKc_IRAK"/>
    <property type="match status" value="1"/>
</dbReference>
<evidence type="ECO:0000256" key="14">
    <source>
        <dbReference type="ARBA" id="ARBA00023136"/>
    </source>
</evidence>
<feature type="transmembrane region" description="Helical" evidence="19">
    <location>
        <begin position="142"/>
        <end position="167"/>
    </location>
</feature>
<dbReference type="GO" id="GO:0005524">
    <property type="term" value="F:ATP binding"/>
    <property type="evidence" value="ECO:0007669"/>
    <property type="project" value="UniProtKB-UniRule"/>
</dbReference>
<evidence type="ECO:0000256" key="13">
    <source>
        <dbReference type="ARBA" id="ARBA00022989"/>
    </source>
</evidence>
<dbReference type="PROSITE" id="PS00107">
    <property type="entry name" value="PROTEIN_KINASE_ATP"/>
    <property type="match status" value="1"/>
</dbReference>
<keyword evidence="13 19" id="KW-1133">Transmembrane helix</keyword>
<dbReference type="PRINTS" id="PR00019">
    <property type="entry name" value="LEURICHRPT"/>
</dbReference>
<evidence type="ECO:0000256" key="17">
    <source>
        <dbReference type="ARBA" id="ARBA00048679"/>
    </source>
</evidence>